<dbReference type="GO" id="GO:0016020">
    <property type="term" value="C:membrane"/>
    <property type="evidence" value="ECO:0007669"/>
    <property type="project" value="UniProtKB-SubCell"/>
</dbReference>
<proteinExistence type="inferred from homology"/>
<dbReference type="PANTHER" id="PTHR11660">
    <property type="entry name" value="SOLUTE CARRIER FAMILY 40 MEMBER"/>
    <property type="match status" value="1"/>
</dbReference>
<dbReference type="SUPFAM" id="SSF103473">
    <property type="entry name" value="MFS general substrate transporter"/>
    <property type="match status" value="1"/>
</dbReference>
<name>A0A6A1WH36_9ROSI</name>
<keyword evidence="6 7" id="KW-0472">Membrane</keyword>
<comment type="caution">
    <text evidence="8">The sequence shown here is derived from an EMBL/GenBank/DDBJ whole genome shotgun (WGS) entry which is preliminary data.</text>
</comment>
<keyword evidence="9" id="KW-1185">Reference proteome</keyword>
<dbReference type="InterPro" id="IPR009716">
    <property type="entry name" value="Ferroportin-1"/>
</dbReference>
<dbReference type="Proteomes" id="UP000516437">
    <property type="component" value="Chromosome 2"/>
</dbReference>
<comment type="subcellular location">
    <subcellularLocation>
        <location evidence="1 7">Membrane</location>
        <topology evidence="1 7">Multi-pass membrane protein</topology>
    </subcellularLocation>
</comment>
<evidence type="ECO:0000256" key="2">
    <source>
        <dbReference type="ARBA" id="ARBA00006279"/>
    </source>
</evidence>
<sequence length="485" mass="53232">MEEAGVIEPLLGQAEQPSSQDDSIPSSLSTYLYAGHFLARWSARMWEFSVALYMISIWPDSLLFAAIYGAVEAASIVLFGPLVGQWVDRLTSYSLLVTIIDPCYINLHFYCQVLRIWLLVQNLSFIVAGSTVIALLVFSSLKSTNFTAFISLVILTNISGALAVLSTLAGTILVEREWVVVITEGHPPETLTKMNSIIRRIDLISKLFAPVLTGFLISFVSLTASAVALTLWNAITVWVEYWLFISVYNGIPALGESSQRRLSRLSPGAVGESTLTSQEREILPSHNGSNLALDEKTWVMNLLERVPCLDAWRVYLQQDVVIPGVALALLYFTVLSFGTLMTAALESEGIPAFVIGIGRGISAVVGISATYVYPTLQSRISTIRTGLWSIWSQWTCLLLCVASIFVQSSLLSAYLLMAGVATSRLGLWTFDLSVIQQMQDRVPESDRCVVGGVQNSLQSTLDLMTYVMGIFISDTKALIPIEKLT</sequence>
<evidence type="ECO:0000256" key="5">
    <source>
        <dbReference type="ARBA" id="ARBA00022989"/>
    </source>
</evidence>
<dbReference type="Gene3D" id="1.20.1250.20">
    <property type="entry name" value="MFS general substrate transporter like domains"/>
    <property type="match status" value="1"/>
</dbReference>
<dbReference type="Pfam" id="PF06963">
    <property type="entry name" value="FPN1"/>
    <property type="match status" value="1"/>
</dbReference>
<comment type="function">
    <text evidence="7">May be involved in iron transport and iron homeostasis.</text>
</comment>
<dbReference type="PANTHER" id="PTHR11660:SF57">
    <property type="entry name" value="SOLUTE CARRIER FAMILY 40 MEMBER"/>
    <property type="match status" value="1"/>
</dbReference>
<evidence type="ECO:0000256" key="1">
    <source>
        <dbReference type="ARBA" id="ARBA00004141"/>
    </source>
</evidence>
<dbReference type="GO" id="GO:0005381">
    <property type="term" value="F:iron ion transmembrane transporter activity"/>
    <property type="evidence" value="ECO:0007669"/>
    <property type="project" value="UniProtKB-UniRule"/>
</dbReference>
<dbReference type="InterPro" id="IPR036259">
    <property type="entry name" value="MFS_trans_sf"/>
</dbReference>
<organism evidence="8 9">
    <name type="scientific">Morella rubra</name>
    <name type="common">Chinese bayberry</name>
    <dbReference type="NCBI Taxonomy" id="262757"/>
    <lineage>
        <taxon>Eukaryota</taxon>
        <taxon>Viridiplantae</taxon>
        <taxon>Streptophyta</taxon>
        <taxon>Embryophyta</taxon>
        <taxon>Tracheophyta</taxon>
        <taxon>Spermatophyta</taxon>
        <taxon>Magnoliopsida</taxon>
        <taxon>eudicotyledons</taxon>
        <taxon>Gunneridae</taxon>
        <taxon>Pentapetalae</taxon>
        <taxon>rosids</taxon>
        <taxon>fabids</taxon>
        <taxon>Fagales</taxon>
        <taxon>Myricaceae</taxon>
        <taxon>Morella</taxon>
    </lineage>
</organism>
<feature type="transmembrane region" description="Helical" evidence="7">
    <location>
        <begin position="123"/>
        <end position="141"/>
    </location>
</feature>
<comment type="caution">
    <text evidence="7">Lacks conserved residue(s) required for the propagation of feature annotation.</text>
</comment>
<feature type="transmembrane region" description="Helical" evidence="7">
    <location>
        <begin position="320"/>
        <end position="344"/>
    </location>
</feature>
<protein>
    <recommendedName>
        <fullName evidence="7">Solute carrier family 40 member</fullName>
    </recommendedName>
</protein>
<dbReference type="EMBL" id="RXIC02000020">
    <property type="protein sequence ID" value="KAB1224514.1"/>
    <property type="molecule type" value="Genomic_DNA"/>
</dbReference>
<feature type="transmembrane region" description="Helical" evidence="7">
    <location>
        <begin position="207"/>
        <end position="229"/>
    </location>
</feature>
<evidence type="ECO:0000313" key="8">
    <source>
        <dbReference type="EMBL" id="KAB1224514.1"/>
    </source>
</evidence>
<evidence type="ECO:0000256" key="3">
    <source>
        <dbReference type="ARBA" id="ARBA00022448"/>
    </source>
</evidence>
<keyword evidence="7" id="KW-0406">Ion transport</keyword>
<dbReference type="CDD" id="cd17480">
    <property type="entry name" value="MFS_SLC40A1_like"/>
    <property type="match status" value="1"/>
</dbReference>
<dbReference type="OrthoDB" id="648861at2759"/>
<gene>
    <name evidence="8" type="ORF">CJ030_MR2G016403</name>
</gene>
<evidence type="ECO:0000256" key="7">
    <source>
        <dbReference type="RuleBase" id="RU365065"/>
    </source>
</evidence>
<feature type="transmembrane region" description="Helical" evidence="7">
    <location>
        <begin position="235"/>
        <end position="255"/>
    </location>
</feature>
<feature type="transmembrane region" description="Helical" evidence="7">
    <location>
        <begin position="385"/>
        <end position="405"/>
    </location>
</feature>
<keyword evidence="5 7" id="KW-1133">Transmembrane helix</keyword>
<accession>A0A6A1WH36</accession>
<evidence type="ECO:0000256" key="6">
    <source>
        <dbReference type="ARBA" id="ARBA00023136"/>
    </source>
</evidence>
<reference evidence="8 9" key="1">
    <citation type="journal article" date="2019" name="Plant Biotechnol. J.">
        <title>The red bayberry genome and genetic basis of sex determination.</title>
        <authorList>
            <person name="Jia H.M."/>
            <person name="Jia H.J."/>
            <person name="Cai Q.L."/>
            <person name="Wang Y."/>
            <person name="Zhao H.B."/>
            <person name="Yang W.F."/>
            <person name="Wang G.Y."/>
            <person name="Li Y.H."/>
            <person name="Zhan D.L."/>
            <person name="Shen Y.T."/>
            <person name="Niu Q.F."/>
            <person name="Chang L."/>
            <person name="Qiu J."/>
            <person name="Zhao L."/>
            <person name="Xie H.B."/>
            <person name="Fu W.Y."/>
            <person name="Jin J."/>
            <person name="Li X.W."/>
            <person name="Jiao Y."/>
            <person name="Zhou C.C."/>
            <person name="Tu T."/>
            <person name="Chai C.Y."/>
            <person name="Gao J.L."/>
            <person name="Fan L.J."/>
            <person name="van de Weg E."/>
            <person name="Wang J.Y."/>
            <person name="Gao Z.S."/>
        </authorList>
    </citation>
    <scope>NUCLEOTIDE SEQUENCE [LARGE SCALE GENOMIC DNA]</scope>
    <source>
        <tissue evidence="8">Leaves</tissue>
    </source>
</reference>
<evidence type="ECO:0000313" key="9">
    <source>
        <dbReference type="Proteomes" id="UP000516437"/>
    </source>
</evidence>
<keyword evidence="4 7" id="KW-0812">Transmembrane</keyword>
<comment type="similarity">
    <text evidence="2 7">Belongs to the ferroportin (FP) (TC 2.A.100) family. SLC40A subfamily.</text>
</comment>
<keyword evidence="3 7" id="KW-0813">Transport</keyword>
<evidence type="ECO:0000256" key="4">
    <source>
        <dbReference type="ARBA" id="ARBA00022692"/>
    </source>
</evidence>
<feature type="transmembrane region" description="Helical" evidence="7">
    <location>
        <begin position="350"/>
        <end position="373"/>
    </location>
</feature>
<dbReference type="AlphaFoldDB" id="A0A6A1WH36"/>
<feature type="transmembrane region" description="Helical" evidence="7">
    <location>
        <begin position="147"/>
        <end position="174"/>
    </location>
</feature>